<dbReference type="GO" id="GO:0032259">
    <property type="term" value="P:methylation"/>
    <property type="evidence" value="ECO:0007669"/>
    <property type="project" value="UniProtKB-KW"/>
</dbReference>
<dbReference type="Proteomes" id="UP000475214">
    <property type="component" value="Unassembled WGS sequence"/>
</dbReference>
<reference evidence="4 5" key="1">
    <citation type="submission" date="2020-02" db="EMBL/GenBank/DDBJ databases">
        <authorList>
            <person name="Li X.-J."/>
            <person name="Han X.-M."/>
        </authorList>
    </citation>
    <scope>NUCLEOTIDE SEQUENCE [LARGE SCALE GENOMIC DNA]</scope>
    <source>
        <strain evidence="4 5">CCTCC AB 2017055</strain>
    </source>
</reference>
<comment type="caution">
    <text evidence="4">The sequence shown here is derived from an EMBL/GenBank/DDBJ whole genome shotgun (WGS) entry which is preliminary data.</text>
</comment>
<dbReference type="RefSeq" id="WP_163739888.1">
    <property type="nucleotide sequence ID" value="NZ_JAAGOA010000011.1"/>
</dbReference>
<dbReference type="InterPro" id="IPR002935">
    <property type="entry name" value="SAM_O-MeTrfase"/>
</dbReference>
<keyword evidence="1 4" id="KW-0489">Methyltransferase</keyword>
<name>A0A6L9SBB7_9ACTN</name>
<organism evidence="4 5">
    <name type="scientific">Phytoactinopolyspora halotolerans</name>
    <dbReference type="NCBI Taxonomy" id="1981512"/>
    <lineage>
        <taxon>Bacteria</taxon>
        <taxon>Bacillati</taxon>
        <taxon>Actinomycetota</taxon>
        <taxon>Actinomycetes</taxon>
        <taxon>Jiangellales</taxon>
        <taxon>Jiangellaceae</taxon>
        <taxon>Phytoactinopolyspora</taxon>
    </lineage>
</organism>
<dbReference type="SUPFAM" id="SSF53335">
    <property type="entry name" value="S-adenosyl-L-methionine-dependent methyltransferases"/>
    <property type="match status" value="1"/>
</dbReference>
<protein>
    <submittedName>
        <fullName evidence="4">O-methyltransferase</fullName>
    </submittedName>
</protein>
<dbReference type="PROSITE" id="PS51682">
    <property type="entry name" value="SAM_OMT_I"/>
    <property type="match status" value="1"/>
</dbReference>
<dbReference type="GO" id="GO:0008171">
    <property type="term" value="F:O-methyltransferase activity"/>
    <property type="evidence" value="ECO:0007669"/>
    <property type="project" value="InterPro"/>
</dbReference>
<evidence type="ECO:0000256" key="3">
    <source>
        <dbReference type="ARBA" id="ARBA00022691"/>
    </source>
</evidence>
<dbReference type="InterPro" id="IPR050362">
    <property type="entry name" value="Cation-dep_OMT"/>
</dbReference>
<proteinExistence type="predicted"/>
<dbReference type="PANTHER" id="PTHR10509:SF14">
    <property type="entry name" value="CAFFEOYL-COA O-METHYLTRANSFERASE 3-RELATED"/>
    <property type="match status" value="1"/>
</dbReference>
<keyword evidence="5" id="KW-1185">Reference proteome</keyword>
<gene>
    <name evidence="4" type="ORF">G1H10_16990</name>
</gene>
<evidence type="ECO:0000256" key="1">
    <source>
        <dbReference type="ARBA" id="ARBA00022603"/>
    </source>
</evidence>
<keyword evidence="2 4" id="KW-0808">Transferase</keyword>
<dbReference type="AlphaFoldDB" id="A0A6L9SBB7"/>
<dbReference type="EMBL" id="JAAGOA010000011">
    <property type="protein sequence ID" value="NEE01872.1"/>
    <property type="molecule type" value="Genomic_DNA"/>
</dbReference>
<dbReference type="InterPro" id="IPR029063">
    <property type="entry name" value="SAM-dependent_MTases_sf"/>
</dbReference>
<evidence type="ECO:0000256" key="2">
    <source>
        <dbReference type="ARBA" id="ARBA00022679"/>
    </source>
</evidence>
<evidence type="ECO:0000313" key="5">
    <source>
        <dbReference type="Proteomes" id="UP000475214"/>
    </source>
</evidence>
<dbReference type="PANTHER" id="PTHR10509">
    <property type="entry name" value="O-METHYLTRANSFERASE-RELATED"/>
    <property type="match status" value="1"/>
</dbReference>
<sequence>MSRWMDDKVEDYLTTLAETEHGDDVLDDMEALAEQKGFPIVGRASGRFLEMIARSIGARRVMELGSGYGYSAYWFARAVGSSGTVTCTDGDPENARMAEQYLSRAGVWDRVTYHVGDALEGFAQEDGEFDIVYCDVDKDGYPDCWLAARDRIRVGGLWLCDNVIWHGHVATGTDREELPERTRGWTQRIQEHNRLVAEDERFVGSVVPIRDGVMAALRIA</sequence>
<keyword evidence="3" id="KW-0949">S-adenosyl-L-methionine</keyword>
<dbReference type="Gene3D" id="3.40.50.150">
    <property type="entry name" value="Vaccinia Virus protein VP39"/>
    <property type="match status" value="1"/>
</dbReference>
<accession>A0A6L9SBB7</accession>
<dbReference type="Pfam" id="PF01596">
    <property type="entry name" value="Methyltransf_3"/>
    <property type="match status" value="1"/>
</dbReference>
<evidence type="ECO:0000313" key="4">
    <source>
        <dbReference type="EMBL" id="NEE01872.1"/>
    </source>
</evidence>
<dbReference type="GO" id="GO:0008757">
    <property type="term" value="F:S-adenosylmethionine-dependent methyltransferase activity"/>
    <property type="evidence" value="ECO:0007669"/>
    <property type="project" value="TreeGrafter"/>
</dbReference>
<dbReference type="CDD" id="cd02440">
    <property type="entry name" value="AdoMet_MTases"/>
    <property type="match status" value="1"/>
</dbReference>